<protein>
    <submittedName>
        <fullName evidence="2">Aldo/keto reductase family protein</fullName>
    </submittedName>
</protein>
<dbReference type="OrthoDB" id="9773828at2"/>
<dbReference type="InterPro" id="IPR020471">
    <property type="entry name" value="AKR"/>
</dbReference>
<sequence>MKYRKLGKTDLNVSEITFGGIMLMNTPQKEADQIVEAAVKKGINFFDVGPTYGNAQNILGPALKPYRDKVYLANKTEPGQTKEQVKKDIEKSLKLLGTDYFDLYQLHEVTDEDALNKALGSGGALEAIIEAKEEGLIKHIGFSAHKEWAALKLIKSFDFDTIMFPVNWNYWFNFNQGPEVIKQARKKGMGIIAIKALAQKRWQDGRQKNYNTWYKPIYDNDRLAELALKFTLSQDVDTAVSPGDNRMLDLTLKIYQENNQDLKISGTELEELKGFLDSHGGKLYPIPK</sequence>
<feature type="domain" description="NADP-dependent oxidoreductase" evidence="1">
    <location>
        <begin position="16"/>
        <end position="211"/>
    </location>
</feature>
<dbReference type="STRING" id="56779.SAMN05421834_10149"/>
<dbReference type="Proteomes" id="UP000185669">
    <property type="component" value="Unassembled WGS sequence"/>
</dbReference>
<dbReference type="RefSeq" id="WP_076543363.1">
    <property type="nucleotide sequence ID" value="NZ_FTNC01000001.1"/>
</dbReference>
<dbReference type="InterPro" id="IPR053135">
    <property type="entry name" value="AKR2_Oxidoreductase"/>
</dbReference>
<dbReference type="InterPro" id="IPR023210">
    <property type="entry name" value="NADP_OxRdtase_dom"/>
</dbReference>
<gene>
    <name evidence="2" type="ORF">SAMN05421834_10149</name>
</gene>
<evidence type="ECO:0000313" key="3">
    <source>
        <dbReference type="Proteomes" id="UP000185669"/>
    </source>
</evidence>
<dbReference type="CDD" id="cd19100">
    <property type="entry name" value="AKR_unchar"/>
    <property type="match status" value="1"/>
</dbReference>
<dbReference type="Pfam" id="PF00248">
    <property type="entry name" value="Aldo_ket_red"/>
    <property type="match status" value="1"/>
</dbReference>
<keyword evidence="3" id="KW-1185">Reference proteome</keyword>
<dbReference type="EMBL" id="FTNC01000001">
    <property type="protein sequence ID" value="SIQ02419.1"/>
    <property type="molecule type" value="Genomic_DNA"/>
</dbReference>
<dbReference type="InterPro" id="IPR036812">
    <property type="entry name" value="NAD(P)_OxRdtase_dom_sf"/>
</dbReference>
<dbReference type="PANTHER" id="PTHR43312">
    <property type="entry name" value="D-THREO-ALDOSE 1-DEHYDROGENASE"/>
    <property type="match status" value="1"/>
</dbReference>
<evidence type="ECO:0000259" key="1">
    <source>
        <dbReference type="Pfam" id="PF00248"/>
    </source>
</evidence>
<dbReference type="PANTHER" id="PTHR43312:SF1">
    <property type="entry name" value="NADP-DEPENDENT OXIDOREDUCTASE DOMAIN-CONTAINING PROTEIN"/>
    <property type="match status" value="1"/>
</dbReference>
<dbReference type="AlphaFoldDB" id="A0A1N6PDU1"/>
<proteinExistence type="predicted"/>
<dbReference type="PRINTS" id="PR00069">
    <property type="entry name" value="ALDKETRDTASE"/>
</dbReference>
<accession>A0A1N6PDU1</accession>
<dbReference type="SUPFAM" id="SSF51430">
    <property type="entry name" value="NAD(P)-linked oxidoreductase"/>
    <property type="match status" value="1"/>
</dbReference>
<dbReference type="GO" id="GO:0016491">
    <property type="term" value="F:oxidoreductase activity"/>
    <property type="evidence" value="ECO:0007669"/>
    <property type="project" value="InterPro"/>
</dbReference>
<organism evidence="2 3">
    <name type="scientific">Halanaerobium kushneri</name>
    <dbReference type="NCBI Taxonomy" id="56779"/>
    <lineage>
        <taxon>Bacteria</taxon>
        <taxon>Bacillati</taxon>
        <taxon>Bacillota</taxon>
        <taxon>Clostridia</taxon>
        <taxon>Halanaerobiales</taxon>
        <taxon>Halanaerobiaceae</taxon>
        <taxon>Halanaerobium</taxon>
    </lineage>
</organism>
<name>A0A1N6PDU1_9FIRM</name>
<evidence type="ECO:0000313" key="2">
    <source>
        <dbReference type="EMBL" id="SIQ02419.1"/>
    </source>
</evidence>
<reference evidence="3" key="1">
    <citation type="submission" date="2017-01" db="EMBL/GenBank/DDBJ databases">
        <authorList>
            <person name="Varghese N."/>
            <person name="Submissions S."/>
        </authorList>
    </citation>
    <scope>NUCLEOTIDE SEQUENCE [LARGE SCALE GENOMIC DNA]</scope>
    <source>
        <strain evidence="3">ATCC 700103</strain>
    </source>
</reference>
<dbReference type="Gene3D" id="3.20.20.100">
    <property type="entry name" value="NADP-dependent oxidoreductase domain"/>
    <property type="match status" value="1"/>
</dbReference>